<comment type="caution">
    <text evidence="2">The sequence shown here is derived from an EMBL/GenBank/DDBJ whole genome shotgun (WGS) entry which is preliminary data.</text>
</comment>
<reference evidence="3" key="1">
    <citation type="journal article" date="2019" name="Int. J. Syst. Evol. Microbiol.">
        <title>The Global Catalogue of Microorganisms (GCM) 10K type strain sequencing project: providing services to taxonomists for standard genome sequencing and annotation.</title>
        <authorList>
            <consortium name="The Broad Institute Genomics Platform"/>
            <consortium name="The Broad Institute Genome Sequencing Center for Infectious Disease"/>
            <person name="Wu L."/>
            <person name="Ma J."/>
        </authorList>
    </citation>
    <scope>NUCLEOTIDE SEQUENCE [LARGE SCALE GENOMIC DNA]</scope>
    <source>
        <strain evidence="3">CGMCC 4.7106</strain>
    </source>
</reference>
<organism evidence="2 3">
    <name type="scientific">Luteolibacter algae</name>
    <dbReference type="NCBI Taxonomy" id="454151"/>
    <lineage>
        <taxon>Bacteria</taxon>
        <taxon>Pseudomonadati</taxon>
        <taxon>Verrucomicrobiota</taxon>
        <taxon>Verrucomicrobiia</taxon>
        <taxon>Verrucomicrobiales</taxon>
        <taxon>Verrucomicrobiaceae</taxon>
        <taxon>Luteolibacter</taxon>
    </lineage>
</organism>
<dbReference type="InterPro" id="IPR001173">
    <property type="entry name" value="Glyco_trans_2-like"/>
</dbReference>
<dbReference type="Pfam" id="PF00535">
    <property type="entry name" value="Glycos_transf_2"/>
    <property type="match status" value="1"/>
</dbReference>
<dbReference type="RefSeq" id="WP_386819200.1">
    <property type="nucleotide sequence ID" value="NZ_JBHUIT010000003.1"/>
</dbReference>
<dbReference type="InterPro" id="IPR029044">
    <property type="entry name" value="Nucleotide-diphossugar_trans"/>
</dbReference>
<name>A0ABW5D620_9BACT</name>
<accession>A0ABW5D620</accession>
<dbReference type="SUPFAM" id="SSF53448">
    <property type="entry name" value="Nucleotide-diphospho-sugar transferases"/>
    <property type="match status" value="1"/>
</dbReference>
<dbReference type="Proteomes" id="UP001597375">
    <property type="component" value="Unassembled WGS sequence"/>
</dbReference>
<dbReference type="InterPro" id="IPR050256">
    <property type="entry name" value="Glycosyltransferase_2"/>
</dbReference>
<dbReference type="PANTHER" id="PTHR48090:SF7">
    <property type="entry name" value="RFBJ PROTEIN"/>
    <property type="match status" value="1"/>
</dbReference>
<evidence type="ECO:0000313" key="2">
    <source>
        <dbReference type="EMBL" id="MFD2256189.1"/>
    </source>
</evidence>
<keyword evidence="3" id="KW-1185">Reference proteome</keyword>
<gene>
    <name evidence="2" type="ORF">ACFSSA_05850</name>
</gene>
<dbReference type="CDD" id="cd04179">
    <property type="entry name" value="DPM_DPG-synthase_like"/>
    <property type="match status" value="1"/>
</dbReference>
<proteinExistence type="predicted"/>
<evidence type="ECO:0000259" key="1">
    <source>
        <dbReference type="Pfam" id="PF00535"/>
    </source>
</evidence>
<protein>
    <submittedName>
        <fullName evidence="2">Glycosyltransferase family 2 protein</fullName>
    </submittedName>
</protein>
<dbReference type="PANTHER" id="PTHR48090">
    <property type="entry name" value="UNDECAPRENYL-PHOSPHATE 4-DEOXY-4-FORMAMIDO-L-ARABINOSE TRANSFERASE-RELATED"/>
    <property type="match status" value="1"/>
</dbReference>
<feature type="domain" description="Glycosyltransferase 2-like" evidence="1">
    <location>
        <begin position="4"/>
        <end position="140"/>
    </location>
</feature>
<sequence length="266" mass="29914">MKACVLIPSYNSGPLLRRTLTGVMQEWADIFVIIDGSTDGSDEHLEELASQYTGAVRLRVHRLPENRGKGSAVLAGINLAQEEGFTHVLAMDADGQHPAKHIARFMAAGNAHPEALVLGVPIFDSTAPALRVNGRKISNWWANLETCWWGINDSLFGMRLYPIEPLQRVFSQTFFARRFDFDPEVAVRLCWKGLPVINLPTPVKYLSREEGGISQFRYLRDNALLTSMHIRLVLGFLLRLPVLAFRGTNPLKNYDSDSDVRQIENR</sequence>
<dbReference type="EMBL" id="JBHUIT010000003">
    <property type="protein sequence ID" value="MFD2256189.1"/>
    <property type="molecule type" value="Genomic_DNA"/>
</dbReference>
<dbReference type="Gene3D" id="3.90.550.10">
    <property type="entry name" value="Spore Coat Polysaccharide Biosynthesis Protein SpsA, Chain A"/>
    <property type="match status" value="1"/>
</dbReference>
<evidence type="ECO:0000313" key="3">
    <source>
        <dbReference type="Proteomes" id="UP001597375"/>
    </source>
</evidence>